<keyword evidence="2" id="KW-0732">Signal</keyword>
<dbReference type="Pfam" id="PF00106">
    <property type="entry name" value="adh_short"/>
    <property type="match status" value="1"/>
</dbReference>
<dbReference type="PROSITE" id="PS00061">
    <property type="entry name" value="ADH_SHORT"/>
    <property type="match status" value="1"/>
</dbReference>
<comment type="similarity">
    <text evidence="1">Belongs to the short-chain dehydrogenases/reductases (SDR) family.</text>
</comment>
<dbReference type="EMBL" id="JARESE010000008">
    <property type="protein sequence ID" value="MDE8650673.1"/>
    <property type="molecule type" value="Genomic_DNA"/>
</dbReference>
<proteinExistence type="inferred from homology"/>
<name>A0ABT5WKV8_9SPHN</name>
<dbReference type="PANTHER" id="PTHR43976">
    <property type="entry name" value="SHORT CHAIN DEHYDROGENASE"/>
    <property type="match status" value="1"/>
</dbReference>
<dbReference type="Proteomes" id="UP001216253">
    <property type="component" value="Unassembled WGS sequence"/>
</dbReference>
<dbReference type="SUPFAM" id="SSF51735">
    <property type="entry name" value="NAD(P)-binding Rossmann-fold domains"/>
    <property type="match status" value="1"/>
</dbReference>
<dbReference type="InterPro" id="IPR006311">
    <property type="entry name" value="TAT_signal"/>
</dbReference>
<dbReference type="InterPro" id="IPR051911">
    <property type="entry name" value="SDR_oxidoreductase"/>
</dbReference>
<feature type="chain" id="PRO_5047412763" evidence="2">
    <location>
        <begin position="28"/>
        <end position="332"/>
    </location>
</feature>
<dbReference type="PROSITE" id="PS51318">
    <property type="entry name" value="TAT"/>
    <property type="match status" value="1"/>
</dbReference>
<dbReference type="PANTHER" id="PTHR43976:SF9">
    <property type="entry name" value="OXIDOREDUCTASE"/>
    <property type="match status" value="1"/>
</dbReference>
<dbReference type="Gene3D" id="3.40.50.720">
    <property type="entry name" value="NAD(P)-binding Rossmann-like Domain"/>
    <property type="match status" value="1"/>
</dbReference>
<gene>
    <name evidence="3" type="ORF">PYV00_02940</name>
</gene>
<evidence type="ECO:0000313" key="4">
    <source>
        <dbReference type="Proteomes" id="UP001216253"/>
    </source>
</evidence>
<evidence type="ECO:0000313" key="3">
    <source>
        <dbReference type="EMBL" id="MDE8650673.1"/>
    </source>
</evidence>
<protein>
    <submittedName>
        <fullName evidence="3">SDR family oxidoreductase</fullName>
    </submittedName>
</protein>
<dbReference type="InterPro" id="IPR002347">
    <property type="entry name" value="SDR_fam"/>
</dbReference>
<dbReference type="CDD" id="cd05374">
    <property type="entry name" value="17beta-HSD-like_SDR_c"/>
    <property type="match status" value="1"/>
</dbReference>
<dbReference type="PRINTS" id="PR00080">
    <property type="entry name" value="SDRFAMILY"/>
</dbReference>
<accession>A0ABT5WKV8</accession>
<organism evidence="3 4">
    <name type="scientific">Novosphingobium album</name>
    <name type="common">ex Liu et al. 2023</name>
    <dbReference type="NCBI Taxonomy" id="3031130"/>
    <lineage>
        <taxon>Bacteria</taxon>
        <taxon>Pseudomonadati</taxon>
        <taxon>Pseudomonadota</taxon>
        <taxon>Alphaproteobacteria</taxon>
        <taxon>Sphingomonadales</taxon>
        <taxon>Sphingomonadaceae</taxon>
        <taxon>Novosphingobium</taxon>
    </lineage>
</organism>
<comment type="caution">
    <text evidence="3">The sequence shown here is derived from an EMBL/GenBank/DDBJ whole genome shotgun (WGS) entry which is preliminary data.</text>
</comment>
<dbReference type="PRINTS" id="PR00081">
    <property type="entry name" value="GDHRDH"/>
</dbReference>
<evidence type="ECO:0000256" key="1">
    <source>
        <dbReference type="RuleBase" id="RU000363"/>
    </source>
</evidence>
<reference evidence="3 4" key="1">
    <citation type="submission" date="2023-03" db="EMBL/GenBank/DDBJ databases">
        <title>NovoSphingobium album sp. nov. isolated from polycyclic aromatic hydrocarbons- and heavy-metal polluted soil.</title>
        <authorList>
            <person name="Liu Z."/>
            <person name="Wang K."/>
        </authorList>
    </citation>
    <scope>NUCLEOTIDE SEQUENCE [LARGE SCALE GENOMIC DNA]</scope>
    <source>
        <strain evidence="3 4">H3SJ31-1</strain>
    </source>
</reference>
<sequence>MTTITRRNLLAASGTLAALSALPAARAATLPDLSGKSFLITGTSSGFGRIGAELYARRGARVFATMRNLPRPEAEELRRLARDEKLAITVLELDVLSDEMVARAVAEAERLNGGPLDVLVNNAGVVIGGPVEAHDLEATRLAFDTNVFGYQRTARAVLPGMRRRKSGLIVNISSQQGRVVMPAGGLYSASKFAVEAMSEQLAYELVPHGIDVVIIEPGGYPTEVGQNRAKYTQALRDRVTADVAGAYPEMVERMKAMRSARKGEIPPGMPDPVEVPTAIAEIAAMAPGTRPLRRAVHPGPKPQAEINRVSRESQLAWLGDGPYGPWVKDVLD</sequence>
<dbReference type="RefSeq" id="WP_275226756.1">
    <property type="nucleotide sequence ID" value="NZ_JARESE010000008.1"/>
</dbReference>
<keyword evidence="4" id="KW-1185">Reference proteome</keyword>
<evidence type="ECO:0000256" key="2">
    <source>
        <dbReference type="SAM" id="SignalP"/>
    </source>
</evidence>
<dbReference type="InterPro" id="IPR036291">
    <property type="entry name" value="NAD(P)-bd_dom_sf"/>
</dbReference>
<feature type="signal peptide" evidence="2">
    <location>
        <begin position="1"/>
        <end position="27"/>
    </location>
</feature>
<dbReference type="InterPro" id="IPR020904">
    <property type="entry name" value="Sc_DH/Rdtase_CS"/>
</dbReference>